<dbReference type="OrthoDB" id="192832at2759"/>
<gene>
    <name evidence="8" type="ORF">GX51_03443</name>
</gene>
<sequence length="319" mass="34484">MHLSVPILICVNILVGFSQAAYTLIDDYTARNFLQTFEFFSSDDPTHGYVNYLDQANAISQGLASTANNVIYMGVDSTNVASGRGRSSVRVTSKKAYDKGLIIIDLEHMPGGICGTWPAFWTFGPNWPESGEIDIIEGVHEQAGNLMAMHTTSGCSIKPGKFTGSIQYPNCHVDAPGQPRNSGCSITSSDRTSYGAGFNANGGGVYATEITASAVTVWFFPRSAIPADIRAGTPNPGSWPTPMARFQGACDIAAHIKQQKIVFDTTFCGDWAGSVWSTSSCAGKAPTCREFVQYNPAAFKEAFWRVNYVRVFDNRAAAY</sequence>
<dbReference type="EC" id="3.2.1.6" evidence="3"/>
<proteinExistence type="inferred from homology"/>
<evidence type="ECO:0000259" key="7">
    <source>
        <dbReference type="PROSITE" id="PS51762"/>
    </source>
</evidence>
<dbReference type="PANTHER" id="PTHR10963:SF24">
    <property type="entry name" value="GLYCOSIDASE C21B10.07-RELATED"/>
    <property type="match status" value="1"/>
</dbReference>
<comment type="caution">
    <text evidence="8">The sequence shown here is derived from an EMBL/GenBank/DDBJ whole genome shotgun (WGS) entry which is preliminary data.</text>
</comment>
<feature type="domain" description="GH16" evidence="7">
    <location>
        <begin position="1"/>
        <end position="280"/>
    </location>
</feature>
<dbReference type="STRING" id="2060905.A0A2B7X6V7"/>
<dbReference type="SUPFAM" id="SSF49899">
    <property type="entry name" value="Concanavalin A-like lectins/glucanases"/>
    <property type="match status" value="1"/>
</dbReference>
<protein>
    <recommendedName>
        <fullName evidence="3">endo-1,3(4)-beta-glucanase</fullName>
        <ecNumber evidence="3">3.2.1.6</ecNumber>
    </recommendedName>
</protein>
<dbReference type="FunFam" id="2.60.120.200:FF:000114">
    <property type="entry name" value="Probable endo-1,3(4)-beta-glucanase NFIA_089530"/>
    <property type="match status" value="1"/>
</dbReference>
<dbReference type="InterPro" id="IPR050546">
    <property type="entry name" value="Glycosyl_Hydrlase_16"/>
</dbReference>
<keyword evidence="5" id="KW-0326">Glycosidase</keyword>
<dbReference type="CDD" id="cd02181">
    <property type="entry name" value="GH16_fungal_Lam16A_glucanase"/>
    <property type="match status" value="1"/>
</dbReference>
<feature type="chain" id="PRO_5012428368" description="endo-1,3(4)-beta-glucanase" evidence="6">
    <location>
        <begin position="21"/>
        <end position="319"/>
    </location>
</feature>
<dbReference type="InterPro" id="IPR000757">
    <property type="entry name" value="Beta-glucanase-like"/>
</dbReference>
<dbReference type="Gene3D" id="2.60.120.200">
    <property type="match status" value="1"/>
</dbReference>
<comment type="catalytic activity">
    <reaction evidence="1">
        <text>Endohydrolysis of (1-&gt;3)- or (1-&gt;4)-linkages in beta-D-glucans when the glucose residue whose reducing group is involved in the linkage to be hydrolyzed is itself substituted at C-3.</text>
        <dbReference type="EC" id="3.2.1.6"/>
    </reaction>
</comment>
<keyword evidence="4" id="KW-0378">Hydrolase</keyword>
<reference evidence="8 9" key="1">
    <citation type="submission" date="2017-10" db="EMBL/GenBank/DDBJ databases">
        <title>Comparative genomics in systemic dimorphic fungi from Ajellomycetaceae.</title>
        <authorList>
            <person name="Munoz J.F."/>
            <person name="Mcewen J.G."/>
            <person name="Clay O.K."/>
            <person name="Cuomo C.A."/>
        </authorList>
    </citation>
    <scope>NUCLEOTIDE SEQUENCE [LARGE SCALE GENOMIC DNA]</scope>
    <source>
        <strain evidence="8 9">UAMH130</strain>
    </source>
</reference>
<dbReference type="PANTHER" id="PTHR10963">
    <property type="entry name" value="GLYCOSYL HYDROLASE-RELATED"/>
    <property type="match status" value="1"/>
</dbReference>
<evidence type="ECO:0000313" key="9">
    <source>
        <dbReference type="Proteomes" id="UP000224080"/>
    </source>
</evidence>
<dbReference type="PROSITE" id="PS51762">
    <property type="entry name" value="GH16_2"/>
    <property type="match status" value="1"/>
</dbReference>
<evidence type="ECO:0000256" key="3">
    <source>
        <dbReference type="ARBA" id="ARBA00012599"/>
    </source>
</evidence>
<comment type="similarity">
    <text evidence="2">Belongs to the glycosyl hydrolase 16 family.</text>
</comment>
<dbReference type="Proteomes" id="UP000224080">
    <property type="component" value="Unassembled WGS sequence"/>
</dbReference>
<dbReference type="Pfam" id="PF26113">
    <property type="entry name" value="GH16_XgeA"/>
    <property type="match status" value="1"/>
</dbReference>
<feature type="signal peptide" evidence="6">
    <location>
        <begin position="1"/>
        <end position="20"/>
    </location>
</feature>
<evidence type="ECO:0000256" key="5">
    <source>
        <dbReference type="ARBA" id="ARBA00023295"/>
    </source>
</evidence>
<keyword evidence="6" id="KW-0732">Signal</keyword>
<dbReference type="EMBL" id="PDNC01000037">
    <property type="protein sequence ID" value="PGH04610.1"/>
    <property type="molecule type" value="Genomic_DNA"/>
</dbReference>
<keyword evidence="9" id="KW-1185">Reference proteome</keyword>
<evidence type="ECO:0000256" key="1">
    <source>
        <dbReference type="ARBA" id="ARBA00000124"/>
    </source>
</evidence>
<name>A0A2B7X6V7_9EURO</name>
<organism evidence="8 9">
    <name type="scientific">Blastomyces parvus</name>
    <dbReference type="NCBI Taxonomy" id="2060905"/>
    <lineage>
        <taxon>Eukaryota</taxon>
        <taxon>Fungi</taxon>
        <taxon>Dikarya</taxon>
        <taxon>Ascomycota</taxon>
        <taxon>Pezizomycotina</taxon>
        <taxon>Eurotiomycetes</taxon>
        <taxon>Eurotiomycetidae</taxon>
        <taxon>Onygenales</taxon>
        <taxon>Ajellomycetaceae</taxon>
        <taxon>Blastomyces</taxon>
    </lineage>
</organism>
<evidence type="ECO:0000256" key="2">
    <source>
        <dbReference type="ARBA" id="ARBA00006865"/>
    </source>
</evidence>
<evidence type="ECO:0000313" key="8">
    <source>
        <dbReference type="EMBL" id="PGH04610.1"/>
    </source>
</evidence>
<dbReference type="InterPro" id="IPR013320">
    <property type="entry name" value="ConA-like_dom_sf"/>
</dbReference>
<dbReference type="AlphaFoldDB" id="A0A2B7X6V7"/>
<dbReference type="GO" id="GO:0052861">
    <property type="term" value="F:endo-1,3(4)-beta-glucanase activity"/>
    <property type="evidence" value="ECO:0007669"/>
    <property type="project" value="UniProtKB-EC"/>
</dbReference>
<accession>A0A2B7X6V7</accession>
<dbReference type="GO" id="GO:0009251">
    <property type="term" value="P:glucan catabolic process"/>
    <property type="evidence" value="ECO:0007669"/>
    <property type="project" value="TreeGrafter"/>
</dbReference>
<evidence type="ECO:0000256" key="4">
    <source>
        <dbReference type="ARBA" id="ARBA00022801"/>
    </source>
</evidence>
<evidence type="ECO:0000256" key="6">
    <source>
        <dbReference type="SAM" id="SignalP"/>
    </source>
</evidence>